<dbReference type="SUPFAM" id="SSF47413">
    <property type="entry name" value="lambda repressor-like DNA-binding domains"/>
    <property type="match status" value="1"/>
</dbReference>
<gene>
    <name evidence="1" type="ORF">SAMN06295900_12119</name>
</gene>
<dbReference type="GO" id="GO:0003677">
    <property type="term" value="F:DNA binding"/>
    <property type="evidence" value="ECO:0007669"/>
    <property type="project" value="InterPro"/>
</dbReference>
<dbReference type="Proteomes" id="UP000192911">
    <property type="component" value="Unassembled WGS sequence"/>
</dbReference>
<dbReference type="Gene3D" id="1.10.260.40">
    <property type="entry name" value="lambda repressor-like DNA-binding domains"/>
    <property type="match status" value="1"/>
</dbReference>
<evidence type="ECO:0000313" key="2">
    <source>
        <dbReference type="Proteomes" id="UP000192911"/>
    </source>
</evidence>
<evidence type="ECO:0008006" key="3">
    <source>
        <dbReference type="Google" id="ProtNLM"/>
    </source>
</evidence>
<name>A0A1X7H3U3_TRICW</name>
<evidence type="ECO:0000313" key="1">
    <source>
        <dbReference type="EMBL" id="SMF79391.1"/>
    </source>
</evidence>
<sequence length="110" mass="12819">MRNNLDDVGTRLRRVRNELKETQEVFAQRGAVTQKSQANYEKGLRTPNTRYWLCLFASGIDILYVLTGEMAGEKLTRTEQRLIREIGKLDGRQRELFVMAMIELLKTSRI</sequence>
<dbReference type="RefSeq" id="WP_085230432.1">
    <property type="nucleotide sequence ID" value="NZ_BSQD01000019.1"/>
</dbReference>
<organism evidence="1 2">
    <name type="scientific">Trinickia caryophylli</name>
    <name type="common">Paraburkholderia caryophylli</name>
    <dbReference type="NCBI Taxonomy" id="28094"/>
    <lineage>
        <taxon>Bacteria</taxon>
        <taxon>Pseudomonadati</taxon>
        <taxon>Pseudomonadota</taxon>
        <taxon>Betaproteobacteria</taxon>
        <taxon>Burkholderiales</taxon>
        <taxon>Burkholderiaceae</taxon>
        <taxon>Trinickia</taxon>
    </lineage>
</organism>
<reference evidence="2" key="1">
    <citation type="submission" date="2017-04" db="EMBL/GenBank/DDBJ databases">
        <authorList>
            <person name="Varghese N."/>
            <person name="Submissions S."/>
        </authorList>
    </citation>
    <scope>NUCLEOTIDE SEQUENCE [LARGE SCALE GENOMIC DNA]</scope>
    <source>
        <strain evidence="2">Ballard 720</strain>
    </source>
</reference>
<proteinExistence type="predicted"/>
<dbReference type="GeneID" id="95548209"/>
<dbReference type="InterPro" id="IPR010982">
    <property type="entry name" value="Lambda_DNA-bd_dom_sf"/>
</dbReference>
<keyword evidence="2" id="KW-1185">Reference proteome</keyword>
<dbReference type="EMBL" id="FXAH01000021">
    <property type="protein sequence ID" value="SMF79391.1"/>
    <property type="molecule type" value="Genomic_DNA"/>
</dbReference>
<dbReference type="STRING" id="28094.SAMN06295900_12119"/>
<dbReference type="AlphaFoldDB" id="A0A1X7H3U3"/>
<dbReference type="OrthoDB" id="6006530at2"/>
<accession>A0A1X7H3U3</accession>
<protein>
    <recommendedName>
        <fullName evidence="3">HTH cro/C1-type domain-containing protein</fullName>
    </recommendedName>
</protein>